<reference evidence="9 10" key="1">
    <citation type="submission" date="2022-12" db="EMBL/GenBank/DDBJ databases">
        <title>Chromosome-level genome assembly of true bugs.</title>
        <authorList>
            <person name="Ma L."/>
            <person name="Li H."/>
        </authorList>
    </citation>
    <scope>NUCLEOTIDE SEQUENCE [LARGE SCALE GENOMIC DNA]</scope>
    <source>
        <strain evidence="9">Lab_2022b</strain>
    </source>
</reference>
<dbReference type="GO" id="GO:0036503">
    <property type="term" value="P:ERAD pathway"/>
    <property type="evidence" value="ECO:0007669"/>
    <property type="project" value="TreeGrafter"/>
</dbReference>
<evidence type="ECO:0000259" key="8">
    <source>
        <dbReference type="Pfam" id="PF24492"/>
    </source>
</evidence>
<dbReference type="Gene3D" id="1.25.10.10">
    <property type="entry name" value="Leucine-rich Repeat Variant"/>
    <property type="match status" value="3"/>
</dbReference>
<dbReference type="SUPFAM" id="SSF48371">
    <property type="entry name" value="ARM repeat"/>
    <property type="match status" value="3"/>
</dbReference>
<evidence type="ECO:0000256" key="1">
    <source>
        <dbReference type="ARBA" id="ARBA00004496"/>
    </source>
</evidence>
<feature type="domain" description="Proteasome component Ecm29 N-terminal" evidence="6">
    <location>
        <begin position="11"/>
        <end position="467"/>
    </location>
</feature>
<name>A0AAW1CNN8_9HEMI</name>
<dbReference type="Pfam" id="PF13001">
    <property type="entry name" value="ECM29_N"/>
    <property type="match status" value="1"/>
</dbReference>
<accession>A0AAW1CNN8</accession>
<organism evidence="9 10">
    <name type="scientific">Rhynocoris fuscipes</name>
    <dbReference type="NCBI Taxonomy" id="488301"/>
    <lineage>
        <taxon>Eukaryota</taxon>
        <taxon>Metazoa</taxon>
        <taxon>Ecdysozoa</taxon>
        <taxon>Arthropoda</taxon>
        <taxon>Hexapoda</taxon>
        <taxon>Insecta</taxon>
        <taxon>Pterygota</taxon>
        <taxon>Neoptera</taxon>
        <taxon>Paraneoptera</taxon>
        <taxon>Hemiptera</taxon>
        <taxon>Heteroptera</taxon>
        <taxon>Panheteroptera</taxon>
        <taxon>Cimicomorpha</taxon>
        <taxon>Reduviidae</taxon>
        <taxon>Harpactorinae</taxon>
        <taxon>Harpactorini</taxon>
        <taxon>Rhynocoris</taxon>
    </lineage>
</organism>
<evidence type="ECO:0000256" key="3">
    <source>
        <dbReference type="ARBA" id="ARBA00022737"/>
    </source>
</evidence>
<evidence type="ECO:0000256" key="4">
    <source>
        <dbReference type="ARBA" id="ARBA00022942"/>
    </source>
</evidence>
<dbReference type="GO" id="GO:0005634">
    <property type="term" value="C:nucleus"/>
    <property type="evidence" value="ECO:0007669"/>
    <property type="project" value="TreeGrafter"/>
</dbReference>
<comment type="subcellular location">
    <subcellularLocation>
        <location evidence="1">Cytoplasm</location>
    </subcellularLocation>
</comment>
<dbReference type="EMBL" id="JAPXFL010000010">
    <property type="protein sequence ID" value="KAK9500526.1"/>
    <property type="molecule type" value="Genomic_DNA"/>
</dbReference>
<dbReference type="PANTHER" id="PTHR23346:SF19">
    <property type="entry name" value="PROTEASOME ADAPTER AND SCAFFOLD PROTEIN ECM29"/>
    <property type="match status" value="1"/>
</dbReference>
<comment type="caution">
    <text evidence="9">The sequence shown here is derived from an EMBL/GenBank/DDBJ whole genome shotgun (WGS) entry which is preliminary data.</text>
</comment>
<dbReference type="PANTHER" id="PTHR23346">
    <property type="entry name" value="TRANSLATIONAL ACTIVATOR GCN1-RELATED"/>
    <property type="match status" value="1"/>
</dbReference>
<feature type="domain" description="Proteasome adapter and scaffold protein ECM29 HEAT-repeat" evidence="8">
    <location>
        <begin position="1211"/>
        <end position="1370"/>
    </location>
</feature>
<evidence type="ECO:0000313" key="9">
    <source>
        <dbReference type="EMBL" id="KAK9500526.1"/>
    </source>
</evidence>
<keyword evidence="10" id="KW-1185">Reference proteome</keyword>
<feature type="region of interest" description="Disordered" evidence="5">
    <location>
        <begin position="828"/>
        <end position="848"/>
    </location>
</feature>
<feature type="domain" description="ECM29 ARM-like repeats" evidence="7">
    <location>
        <begin position="557"/>
        <end position="708"/>
    </location>
</feature>
<evidence type="ECO:0000259" key="6">
    <source>
        <dbReference type="Pfam" id="PF13001"/>
    </source>
</evidence>
<evidence type="ECO:0000313" key="10">
    <source>
        <dbReference type="Proteomes" id="UP001461498"/>
    </source>
</evidence>
<keyword evidence="2" id="KW-0963">Cytoplasm</keyword>
<dbReference type="GO" id="GO:0000502">
    <property type="term" value="C:proteasome complex"/>
    <property type="evidence" value="ECO:0007669"/>
    <property type="project" value="UniProtKB-KW"/>
</dbReference>
<dbReference type="GO" id="GO:0005737">
    <property type="term" value="C:cytoplasm"/>
    <property type="evidence" value="ECO:0007669"/>
    <property type="project" value="UniProtKB-SubCell"/>
</dbReference>
<protein>
    <recommendedName>
        <fullName evidence="11">ECM29 protein</fullName>
    </recommendedName>
</protein>
<dbReference type="InterPro" id="IPR055444">
    <property type="entry name" value="ARM_ECM29"/>
</dbReference>
<dbReference type="Pfam" id="PF23731">
    <property type="entry name" value="ARM_ECM29_C"/>
    <property type="match status" value="1"/>
</dbReference>
<dbReference type="Proteomes" id="UP001461498">
    <property type="component" value="Unassembled WGS sequence"/>
</dbReference>
<keyword evidence="4" id="KW-0647">Proteasome</keyword>
<sequence>MGEFSEEAVLLERMFLRIVMCDTDEQFEECLKKFLPSVITKSGSNEEAVRNKVVELLSHISKRVKSSKKVQLPMESLLELYQDPKSSIFIINFTIIYLKMGFMRLPKDKKIELIPYLIKSAENKPIQHQESICVLLITSLIDYKFPKDDEKRRNIFSLNDWPKFKKLLLDMMLDILLFPYGCTGEGNLTDISVYSYRRLTRDGLLDFTADSLEKLKQVITEFASVLGGTEVYPHLVVASGDARTTVADLGESLLKKSPDMDLNSVAIIAPLYSLYLREGSGDRKVQALNMRTRMKLIQHMTKFRVVLWPGAMKVLFESLYGSYTNARLRILALGYFATMIKYLPQTQMDQVWLVLLNSGLMKLLTEEECDARTKLQAYQLLSTLVLRCPHLAVKDLSPVEFIFKAIDKETEPDIISAARDCAVSMARAYRGISGVEESLLKPLLVSRLEVPATRSAAVRFMVHALKHSCDKVYLLLKAAVPGKNIPLRDEDSVIEAKKALYSGVKTRKNSVEDITSNLVPFSELLKLVLSQDAITEHPPELLVEIITYLRLCLAHDAGVEGSLDNITHPSEATAPIRRYITTLHQSDPAVVQGYVNMVTRFVLAEPGSPSLSALLEVVGCLKQVASPILQEKLNFFLQLTKHVREDVRCLSSEVLSFLVPEHEFESLQLSALDTCKTGHVSKEFEEVHGAIIRLGYLTSRSGINSKDAVNTITGFLSNTNLCNAAVTTLGLMCIQTPLPLASEDAEKLVNKLLEMLFDTKFTSKVKDRVSSTLSQFAVSEESFMYKNLIIEKLIESCKQIKDVELCLSTGETIAACILGCGSPLAGDPWTRDPSQEDERRRNLPNGITKSADESLGKTLGTILGCLNNDRHPAARQSLCFWLLAITKHCNFLPSMGSRLSEIQSGFMDLLSDSNALLQEAAGKGLSLVYDATEDPNAKKELLRAVVDQLTAGRKTVAKVSDDTKLFQEGELGETPSGGKLSTYKELCQLATDLNQPDLIYKFMHLANHNAVWNSKKGAAYTISSLMNKAGTDLDAHLPKVLVKLYRYQYDPIPHIQQSMASIWATLAPPDAVEKYYKEIFDDLLTNLTAVQWRVRFSCCNAFQDFMKGIGGNNLLKNEPEKIGELWRQLFRVMDDIHEGTRNAATSTAKSLSKICIRECQKDMGKAGQKMTGIVLPIILEIGIKSRVSEIRSISVNTLTEVVKGNIPKEETPSIVLALLRAGADLESSLLNAMAVRVSGVSSAASEALDIARVPAMKSHYLVQALVTCVPYVDAVMLNNMQSELLDLLKPSAGFGTRVATSHFIVLLSHHLTKEEFQPCVGKFLGGLLNGLSDRSPGLRNHYGSCIGQILRTAKDTSVVRLLEKLKAFYLEKHEESSRRAVCQTLQAIVTYSQDCIRDKQDLTLPLVFFAKHLEKLPDGQNSAEVEEWGNLWEDLDAGYSTFANCEGPIVDFCEAALTSQSWKVKAQAGRAIRSLCQRRGEDLKDERRQTLLNLLIGSLSGRTWDGKEDLLHAIAALAKQPKCIEGTETESLLIEAMLKECKKERATYKIHALQSLGEIVATLSNDYFDKIYEILNDIFSKDDNDYDSGDKDDKERYNNKYLMLETCYETLGKCWPKNLKTQEKYCEDIVGGCVQRLRGCTRQVQVAVMSCLCTIADKCKQLLREGDSGQVARLNESFVTALDLAFSISKHTKLRKEALNLLHILQNTFKDHNNEHFIKIKDLFDKYKPILEADSAPEIKSRFIDIKECFQKS</sequence>
<dbReference type="Pfam" id="PF24492">
    <property type="entry name" value="HEAT_ECM29"/>
    <property type="match status" value="1"/>
</dbReference>
<keyword evidence="3" id="KW-0677">Repeat</keyword>
<dbReference type="GO" id="GO:0060090">
    <property type="term" value="F:molecular adaptor activity"/>
    <property type="evidence" value="ECO:0007669"/>
    <property type="project" value="InterPro"/>
</dbReference>
<dbReference type="Pfam" id="PF23702">
    <property type="entry name" value="ARM_ECM29"/>
    <property type="match status" value="1"/>
</dbReference>
<feature type="compositionally biased region" description="Basic and acidic residues" evidence="5">
    <location>
        <begin position="829"/>
        <end position="841"/>
    </location>
</feature>
<evidence type="ECO:0000259" key="7">
    <source>
        <dbReference type="Pfam" id="PF23702"/>
    </source>
</evidence>
<proteinExistence type="predicted"/>
<dbReference type="InterPro" id="IPR016024">
    <property type="entry name" value="ARM-type_fold"/>
</dbReference>
<evidence type="ECO:0000256" key="5">
    <source>
        <dbReference type="SAM" id="MobiDB-lite"/>
    </source>
</evidence>
<dbReference type="InterPro" id="IPR024372">
    <property type="entry name" value="Ecm29_N"/>
</dbReference>
<evidence type="ECO:0008006" key="11">
    <source>
        <dbReference type="Google" id="ProtNLM"/>
    </source>
</evidence>
<dbReference type="GO" id="GO:0043248">
    <property type="term" value="P:proteasome assembly"/>
    <property type="evidence" value="ECO:0007669"/>
    <property type="project" value="InterPro"/>
</dbReference>
<dbReference type="InterPro" id="IPR055443">
    <property type="entry name" value="HEAT_ECM29"/>
</dbReference>
<dbReference type="InterPro" id="IPR011989">
    <property type="entry name" value="ARM-like"/>
</dbReference>
<gene>
    <name evidence="9" type="ORF">O3M35_001774</name>
</gene>
<evidence type="ECO:0000256" key="2">
    <source>
        <dbReference type="ARBA" id="ARBA00022490"/>
    </source>
</evidence>